<comment type="similarity">
    <text evidence="2">Belongs to the type II topoisomerase GyrB family.</text>
</comment>
<dbReference type="OrthoDB" id="276498at2759"/>
<dbReference type="Proteomes" id="UP000677054">
    <property type="component" value="Unassembled WGS sequence"/>
</dbReference>
<comment type="catalytic activity">
    <reaction evidence="1">
        <text>ATP-dependent breakage, passage and rejoining of double-stranded DNA.</text>
        <dbReference type="EC" id="5.6.2.2"/>
    </reaction>
</comment>
<evidence type="ECO:0000256" key="5">
    <source>
        <dbReference type="ARBA" id="ARBA00023029"/>
    </source>
</evidence>
<feature type="domain" description="DNA gyrase subunit B insert" evidence="9">
    <location>
        <begin position="12"/>
        <end position="169"/>
    </location>
</feature>
<evidence type="ECO:0000256" key="4">
    <source>
        <dbReference type="ARBA" id="ARBA00022840"/>
    </source>
</evidence>
<dbReference type="Gene3D" id="3.40.50.670">
    <property type="match status" value="1"/>
</dbReference>
<dbReference type="InterPro" id="IPR002288">
    <property type="entry name" value="DNA_gyrase_B_C"/>
</dbReference>
<keyword evidence="6" id="KW-0238">DNA-binding</keyword>
<name>A0A7R9AHL6_9CRUS</name>
<dbReference type="GO" id="GO:0005524">
    <property type="term" value="F:ATP binding"/>
    <property type="evidence" value="ECO:0007669"/>
    <property type="project" value="UniProtKB-KW"/>
</dbReference>
<evidence type="ECO:0000259" key="8">
    <source>
        <dbReference type="Pfam" id="PF00986"/>
    </source>
</evidence>
<dbReference type="AlphaFoldDB" id="A0A7R9AHL6"/>
<keyword evidence="5" id="KW-0799">Topoisomerase</keyword>
<keyword evidence="4" id="KW-0067">ATP-binding</keyword>
<dbReference type="FunFam" id="3.40.50.670:FF:000004">
    <property type="entry name" value="DNA gyrase subunit B"/>
    <property type="match status" value="1"/>
</dbReference>
<dbReference type="PANTHER" id="PTHR45866">
    <property type="entry name" value="DNA GYRASE/TOPOISOMERASE SUBUNIT B"/>
    <property type="match status" value="1"/>
</dbReference>
<evidence type="ECO:0000256" key="7">
    <source>
        <dbReference type="ARBA" id="ARBA00023235"/>
    </source>
</evidence>
<evidence type="ECO:0000256" key="6">
    <source>
        <dbReference type="ARBA" id="ARBA00023125"/>
    </source>
</evidence>
<protein>
    <recommendedName>
        <fullName evidence="12">DNA topoisomerase (ATP-hydrolyzing)</fullName>
    </recommendedName>
</protein>
<dbReference type="GO" id="GO:0006265">
    <property type="term" value="P:DNA topological change"/>
    <property type="evidence" value="ECO:0007669"/>
    <property type="project" value="InterPro"/>
</dbReference>
<dbReference type="Pfam" id="PF00986">
    <property type="entry name" value="DNA_gyraseB_C"/>
    <property type="match status" value="1"/>
</dbReference>
<evidence type="ECO:0000313" key="11">
    <source>
        <dbReference type="Proteomes" id="UP000677054"/>
    </source>
</evidence>
<dbReference type="InterPro" id="IPR013760">
    <property type="entry name" value="Topo_IIA-like_dom_sf"/>
</dbReference>
<dbReference type="InterPro" id="IPR041423">
    <property type="entry name" value="GyrB_insert"/>
</dbReference>
<accession>A0A7R9AHL6</accession>
<evidence type="ECO:0008006" key="12">
    <source>
        <dbReference type="Google" id="ProtNLM"/>
    </source>
</evidence>
<evidence type="ECO:0000259" key="9">
    <source>
        <dbReference type="Pfam" id="PF18053"/>
    </source>
</evidence>
<dbReference type="EMBL" id="LR908655">
    <property type="protein sequence ID" value="CAD7254344.1"/>
    <property type="molecule type" value="Genomic_DNA"/>
</dbReference>
<evidence type="ECO:0000256" key="3">
    <source>
        <dbReference type="ARBA" id="ARBA00022741"/>
    </source>
</evidence>
<dbReference type="InterPro" id="IPR013759">
    <property type="entry name" value="Topo_IIA_B_C"/>
</dbReference>
<dbReference type="SUPFAM" id="SSF56719">
    <property type="entry name" value="Type II DNA topoisomerase"/>
    <property type="match status" value="1"/>
</dbReference>
<dbReference type="InterPro" id="IPR000565">
    <property type="entry name" value="Topo_IIA_B"/>
</dbReference>
<dbReference type="GO" id="GO:0003918">
    <property type="term" value="F:DNA topoisomerase type II (double strand cut, ATP-hydrolyzing) activity"/>
    <property type="evidence" value="ECO:0007669"/>
    <property type="project" value="UniProtKB-EC"/>
</dbReference>
<dbReference type="GO" id="GO:0003677">
    <property type="term" value="F:DNA binding"/>
    <property type="evidence" value="ECO:0007669"/>
    <property type="project" value="UniProtKB-KW"/>
</dbReference>
<keyword evidence="11" id="KW-1185">Reference proteome</keyword>
<keyword evidence="3" id="KW-0547">Nucleotide-binding</keyword>
<dbReference type="EMBL" id="CAJPEV010009137">
    <property type="protein sequence ID" value="CAG0905561.1"/>
    <property type="molecule type" value="Genomic_DNA"/>
</dbReference>
<organism evidence="10">
    <name type="scientific">Darwinula stevensoni</name>
    <dbReference type="NCBI Taxonomy" id="69355"/>
    <lineage>
        <taxon>Eukaryota</taxon>
        <taxon>Metazoa</taxon>
        <taxon>Ecdysozoa</taxon>
        <taxon>Arthropoda</taxon>
        <taxon>Crustacea</taxon>
        <taxon>Oligostraca</taxon>
        <taxon>Ostracoda</taxon>
        <taxon>Podocopa</taxon>
        <taxon>Podocopida</taxon>
        <taxon>Darwinulocopina</taxon>
        <taxon>Darwinuloidea</taxon>
        <taxon>Darwinulidae</taxon>
        <taxon>Darwinula</taxon>
    </lineage>
</organism>
<dbReference type="PRINTS" id="PR01159">
    <property type="entry name" value="DNAGYRASEB"/>
</dbReference>
<dbReference type="Pfam" id="PF18053">
    <property type="entry name" value="GyrB_insert"/>
    <property type="match status" value="1"/>
</dbReference>
<reference evidence="10" key="1">
    <citation type="submission" date="2020-11" db="EMBL/GenBank/DDBJ databases">
        <authorList>
            <person name="Tran Van P."/>
        </authorList>
    </citation>
    <scope>NUCLEOTIDE SEQUENCE</scope>
</reference>
<evidence type="ECO:0000313" key="10">
    <source>
        <dbReference type="EMBL" id="CAD7254344.1"/>
    </source>
</evidence>
<evidence type="ECO:0000256" key="2">
    <source>
        <dbReference type="ARBA" id="ARBA00010708"/>
    </source>
</evidence>
<dbReference type="PANTHER" id="PTHR45866:SF1">
    <property type="entry name" value="DNA GYRASE SUBUNIT B, MITOCHONDRIAL"/>
    <property type="match status" value="1"/>
</dbReference>
<feature type="domain" description="DNA gyrase B subunit C-terminal" evidence="8">
    <location>
        <begin position="173"/>
        <end position="233"/>
    </location>
</feature>
<proteinExistence type="inferred from homology"/>
<sequence>MDIGLDGAALKNANGQVIANEDFNKGAKLFTQTTAITSRLQGRVDDDVMNAILSGLTLDLDTEVGVKKAVDELNAYLTQEGVQSVLLAPQELEGQWRIVLSRNVFGVERVSYLDTHFSHSTDYLKLSEAGQFFAQILQGGGIISRGEGERKREQIVRTFKEAMDWLMQDTERTITRQRYKGLGEMNADQLWETTIDPSNRRMLKVQIEDAIAADQIFTTLMGDDVEPRRAFIEANALKARNIDV</sequence>
<gene>
    <name evidence="10" type="ORF">DSTB1V02_LOCUS14090</name>
</gene>
<keyword evidence="7" id="KW-0413">Isomerase</keyword>
<evidence type="ECO:0000256" key="1">
    <source>
        <dbReference type="ARBA" id="ARBA00000185"/>
    </source>
</evidence>